<dbReference type="EMBL" id="JPKY01000126">
    <property type="protein sequence ID" value="KFH41489.1"/>
    <property type="molecule type" value="Genomic_DNA"/>
</dbReference>
<feature type="compositionally biased region" description="Basic and acidic residues" evidence="1">
    <location>
        <begin position="265"/>
        <end position="280"/>
    </location>
</feature>
<accession>A0A086SWK7</accession>
<comment type="caution">
    <text evidence="3">The sequence shown here is derived from an EMBL/GenBank/DDBJ whole genome shotgun (WGS) entry which is preliminary data.</text>
</comment>
<evidence type="ECO:0000313" key="3">
    <source>
        <dbReference type="EMBL" id="KFH41489.1"/>
    </source>
</evidence>
<feature type="compositionally biased region" description="Polar residues" evidence="1">
    <location>
        <begin position="455"/>
        <end position="484"/>
    </location>
</feature>
<reference evidence="4" key="1">
    <citation type="journal article" date="2014" name="Genome Announc.">
        <title>Genome sequence and annotation of Acremonium chrysogenum, producer of the beta-lactam antibiotic cephalosporin C.</title>
        <authorList>
            <person name="Terfehr D."/>
            <person name="Dahlmann T.A."/>
            <person name="Specht T."/>
            <person name="Zadra I."/>
            <person name="Kuernsteiner H."/>
            <person name="Kueck U."/>
        </authorList>
    </citation>
    <scope>NUCLEOTIDE SEQUENCE [LARGE SCALE GENOMIC DNA]</scope>
    <source>
        <strain evidence="4">ATCC 11550 / CBS 779.69 / DSM 880 / IAM 14645 / JCM 23072 / IMI 49137</strain>
    </source>
</reference>
<feature type="region of interest" description="Disordered" evidence="1">
    <location>
        <begin position="835"/>
        <end position="908"/>
    </location>
</feature>
<keyword evidence="4" id="KW-1185">Reference proteome</keyword>
<dbReference type="InterPro" id="IPR036181">
    <property type="entry name" value="MIT_dom_sf"/>
</dbReference>
<feature type="domain" description="MIT" evidence="2">
    <location>
        <begin position="42"/>
        <end position="105"/>
    </location>
</feature>
<feature type="compositionally biased region" description="Basic residues" evidence="1">
    <location>
        <begin position="521"/>
        <end position="533"/>
    </location>
</feature>
<dbReference type="InterPro" id="IPR007330">
    <property type="entry name" value="MIT_dom"/>
</dbReference>
<organism evidence="3 4">
    <name type="scientific">Hapsidospora chrysogenum (strain ATCC 11550 / CBS 779.69 / DSM 880 / IAM 14645 / JCM 23072 / IMI 49137)</name>
    <name type="common">Acremonium chrysogenum</name>
    <dbReference type="NCBI Taxonomy" id="857340"/>
    <lineage>
        <taxon>Eukaryota</taxon>
        <taxon>Fungi</taxon>
        <taxon>Dikarya</taxon>
        <taxon>Ascomycota</taxon>
        <taxon>Pezizomycotina</taxon>
        <taxon>Sordariomycetes</taxon>
        <taxon>Hypocreomycetidae</taxon>
        <taxon>Hypocreales</taxon>
        <taxon>Bionectriaceae</taxon>
        <taxon>Hapsidospora</taxon>
    </lineage>
</organism>
<sequence>MPYDEPGPESKGGRGHARSHSGKGSGDSAKSRPSKPSQKAMLSRALQKANAAVKLDNLQDIAGARNAYGEACELLQQVLQRTSAQEDKRKLEAIQRTYTSRIDELDLILPWQGGPSKTLPGFPDSEEQLSNNVYRRDYDHEGNPSNQEMTNLEEREDGYTAQPPAMNPGSQPWRHDPPAQRGNLQDHSVPSLPRNPPAPGFLQSSFSRSPVRSRFPENVFQNPADSSSRTHGHVSSAIQQPPPMVHHGDGPDDPIRSDFYAAADGRGDSRGAFDHAREDSQNSWLDPIDESGGSTASSVHSRTSSLGYRRRHIRSGSGDTEAEFDTALDAAIEAAYDDGYEPMDAEDISRVDPDEEVVANALRRVELARQRVRQTEREAYEMASERERERFQLQPKSHYLEARGASRDTEHFFDDNSSDEEERILDEMTRDYPTQEFQDQKRQPNQASVPRESDSSGFTARTWQSSIGSNPPGTGSTSLSTVTEAATIPSMPKGPAPAAPPPTQALPEIPQSRPSASAKTMRGRRLSGHNPKKLKIETTRLSPPQPPGADEVARPKSSSLSEEGAAPPVGEVTRTDATHRQPTPSEVEIGSADTRPLGSPFGHRPPLDGDDHAGGRSASPSVSKLKKNFSSSSLRSLKSRNMSVSHLDETGDLSPGTPSSSQWSRAPAIPAIPTSVTANLREKVETSTGGMYLLDDTFHSPDSPGEPNNTLPDAPVPLEPCPTDFMLRPFWLMRCLYQTLVHPRGGYLSSKLFVPREAWRVKGVKLKNVEDKISNCDYLTAALLKLARVDTCDADAMLEEMQSMEGVLEQTQAALSRKLGNEVGVQSTGNLFKDASAGMDGDAPSSLPRSASTAGKSSFSWRRLRSKNSAATLSTHGRGGTTDPAKDSQGLATLPMTTQPTSKPAKRDLSQIQFTGPNANYMSSLARLFDAAQVIVATDQIARQVEDPGLRHADKTQVGLELCTRHAAEFFGFYVCRFVLTDLGMLMDKFIKRGSEWVLV</sequence>
<feature type="compositionally biased region" description="Basic and acidic residues" evidence="1">
    <location>
        <begin position="398"/>
        <end position="414"/>
    </location>
</feature>
<feature type="compositionally biased region" description="Basic and acidic residues" evidence="1">
    <location>
        <begin position="605"/>
        <end position="614"/>
    </location>
</feature>
<dbReference type="PANTHER" id="PTHR37327">
    <property type="entry name" value="CHROMOSOME 1, WHOLE GENOME SHOTGUN SEQUENCE"/>
    <property type="match status" value="1"/>
</dbReference>
<proteinExistence type="predicted"/>
<evidence type="ECO:0000259" key="2">
    <source>
        <dbReference type="Pfam" id="PF04212"/>
    </source>
</evidence>
<feature type="region of interest" description="Disordered" evidence="1">
    <location>
        <begin position="1"/>
        <end position="45"/>
    </location>
</feature>
<name>A0A086SWK7_HAPC1</name>
<dbReference type="Gene3D" id="1.20.58.80">
    <property type="entry name" value="Phosphotransferase system, lactose/cellobiose-type IIA subunit"/>
    <property type="match status" value="1"/>
</dbReference>
<protein>
    <recommendedName>
        <fullName evidence="2">MIT domain-containing protein</fullName>
    </recommendedName>
</protein>
<dbReference type="HOGENOM" id="CLU_001575_0_0_1"/>
<evidence type="ECO:0000256" key="1">
    <source>
        <dbReference type="SAM" id="MobiDB-lite"/>
    </source>
</evidence>
<dbReference type="OrthoDB" id="1074at2759"/>
<feature type="region of interest" description="Disordered" evidence="1">
    <location>
        <begin position="386"/>
        <end position="668"/>
    </location>
</feature>
<dbReference type="PANTHER" id="PTHR37327:SF1">
    <property type="entry name" value="MICROTUBULE INTERACTING AND TRANSPORT DOMAIN-CONTAINING PROTEIN"/>
    <property type="match status" value="1"/>
</dbReference>
<feature type="compositionally biased region" description="Pro residues" evidence="1">
    <location>
        <begin position="492"/>
        <end position="504"/>
    </location>
</feature>
<feature type="compositionally biased region" description="Polar residues" evidence="1">
    <location>
        <begin position="219"/>
        <end position="229"/>
    </location>
</feature>
<feature type="compositionally biased region" description="Low complexity" evidence="1">
    <location>
        <begin position="294"/>
        <end position="305"/>
    </location>
</feature>
<feature type="compositionally biased region" description="Basic and acidic residues" evidence="1">
    <location>
        <begin position="246"/>
        <end position="256"/>
    </location>
</feature>
<dbReference type="SUPFAM" id="SSF116846">
    <property type="entry name" value="MIT domain"/>
    <property type="match status" value="1"/>
</dbReference>
<dbReference type="AlphaFoldDB" id="A0A086SWK7"/>
<feature type="compositionally biased region" description="Low complexity" evidence="1">
    <location>
        <begin position="204"/>
        <end position="213"/>
    </location>
</feature>
<dbReference type="Pfam" id="PF04212">
    <property type="entry name" value="MIT"/>
    <property type="match status" value="1"/>
</dbReference>
<gene>
    <name evidence="3" type="ORF">ACRE_078000</name>
</gene>
<feature type="compositionally biased region" description="Polar residues" evidence="1">
    <location>
        <begin position="847"/>
        <end position="860"/>
    </location>
</feature>
<feature type="compositionally biased region" description="Low complexity" evidence="1">
    <location>
        <begin position="628"/>
        <end position="643"/>
    </location>
</feature>
<evidence type="ECO:0000313" key="4">
    <source>
        <dbReference type="Proteomes" id="UP000029964"/>
    </source>
</evidence>
<feature type="region of interest" description="Disordered" evidence="1">
    <location>
        <begin position="158"/>
        <end position="321"/>
    </location>
</feature>
<dbReference type="Proteomes" id="UP000029964">
    <property type="component" value="Unassembled WGS sequence"/>
</dbReference>